<evidence type="ECO:0000256" key="1">
    <source>
        <dbReference type="SAM" id="MobiDB-lite"/>
    </source>
</evidence>
<feature type="compositionally biased region" description="Polar residues" evidence="1">
    <location>
        <begin position="198"/>
        <end position="208"/>
    </location>
</feature>
<dbReference type="AlphaFoldDB" id="A0A4U0WLK7"/>
<keyword evidence="3" id="KW-1185">Reference proteome</keyword>
<protein>
    <submittedName>
        <fullName evidence="2">Uncharacterized protein</fullName>
    </submittedName>
</protein>
<feature type="region of interest" description="Disordered" evidence="1">
    <location>
        <begin position="325"/>
        <end position="391"/>
    </location>
</feature>
<dbReference type="Proteomes" id="UP000308768">
    <property type="component" value="Unassembled WGS sequence"/>
</dbReference>
<sequence length="391" mass="44169">MTLRNDMTSPTATQIDAFVPLATSRPLTAGDSSIEFPSTKSPASTPRDSGIELPLSPPLSSDTVIAATNDVPEPVSSILREFRRRKEGAWVEEDRVAWNNRRLLREHYTALLYQLDEDQDLKGYVENKIRYDYDWEEQCINIRMPTTLHEEFIAAVVRRIEAGLAALSASHPQLRELDKVHSRGSPNIFFNHNDDSETGTNKRSSNNPDGVFRHKQAPYPSVILEVAYSQRPKDLPKLAYRYISGSKGHVKAVAFRSAGGERLEGSLILNIADFLPLPFLRNLPASDQDRAIRFSFADLTTDLNEAEEAHRLCRRQLEDIEPVFAEPFRKRKPTPDEELSDGRETKYQALEVAEERNASQDDSDFPSPPRAATSTRPVPQRRRSTRTSQLG</sequence>
<organism evidence="2 3">
    <name type="scientific">Cryomyces minteri</name>
    <dbReference type="NCBI Taxonomy" id="331657"/>
    <lineage>
        <taxon>Eukaryota</taxon>
        <taxon>Fungi</taxon>
        <taxon>Dikarya</taxon>
        <taxon>Ascomycota</taxon>
        <taxon>Pezizomycotina</taxon>
        <taxon>Dothideomycetes</taxon>
        <taxon>Dothideomycetes incertae sedis</taxon>
        <taxon>Cryomyces</taxon>
    </lineage>
</organism>
<dbReference type="EMBL" id="NAJN01001324">
    <property type="protein sequence ID" value="TKA64010.1"/>
    <property type="molecule type" value="Genomic_DNA"/>
</dbReference>
<evidence type="ECO:0000313" key="3">
    <source>
        <dbReference type="Proteomes" id="UP000308768"/>
    </source>
</evidence>
<reference evidence="2 3" key="1">
    <citation type="submission" date="2017-03" db="EMBL/GenBank/DDBJ databases">
        <title>Genomes of endolithic fungi from Antarctica.</title>
        <authorList>
            <person name="Coleine C."/>
            <person name="Masonjones S."/>
            <person name="Stajich J.E."/>
        </authorList>
    </citation>
    <scope>NUCLEOTIDE SEQUENCE [LARGE SCALE GENOMIC DNA]</scope>
    <source>
        <strain evidence="2 3">CCFEE 5187</strain>
    </source>
</reference>
<dbReference type="OrthoDB" id="3485856at2759"/>
<feature type="compositionally biased region" description="Polar residues" evidence="1">
    <location>
        <begin position="35"/>
        <end position="47"/>
    </location>
</feature>
<evidence type="ECO:0000313" key="2">
    <source>
        <dbReference type="EMBL" id="TKA64010.1"/>
    </source>
</evidence>
<name>A0A4U0WLK7_9PEZI</name>
<gene>
    <name evidence="2" type="ORF">B0A49_09566</name>
</gene>
<accession>A0A4U0WLK7</accession>
<proteinExistence type="predicted"/>
<feature type="region of interest" description="Disordered" evidence="1">
    <location>
        <begin position="29"/>
        <end position="52"/>
    </location>
</feature>
<feature type="region of interest" description="Disordered" evidence="1">
    <location>
        <begin position="189"/>
        <end position="212"/>
    </location>
</feature>
<comment type="caution">
    <text evidence="2">The sequence shown here is derived from an EMBL/GenBank/DDBJ whole genome shotgun (WGS) entry which is preliminary data.</text>
</comment>